<proteinExistence type="predicted"/>
<keyword evidence="2" id="KW-1185">Reference proteome</keyword>
<dbReference type="Proteomes" id="UP001560573">
    <property type="component" value="Unassembled WGS sequence"/>
</dbReference>
<organism evidence="1 2">
    <name type="scientific">Danxiaibacter flavus</name>
    <dbReference type="NCBI Taxonomy" id="3049108"/>
    <lineage>
        <taxon>Bacteria</taxon>
        <taxon>Pseudomonadati</taxon>
        <taxon>Bacteroidota</taxon>
        <taxon>Chitinophagia</taxon>
        <taxon>Chitinophagales</taxon>
        <taxon>Chitinophagaceae</taxon>
        <taxon>Danxiaibacter</taxon>
    </lineage>
</organism>
<evidence type="ECO:0000313" key="2">
    <source>
        <dbReference type="Proteomes" id="UP001560573"/>
    </source>
</evidence>
<protein>
    <submittedName>
        <fullName evidence="1">Uncharacterized protein</fullName>
    </submittedName>
</protein>
<sequence>MTTDFWIEKGWGDSIENATFEDVKTAIKETIQMDEEHGAFWVGHLENEYILEVDKDLDLFFVYGQAQEEQLKIKLPSWQDAEHFFKLYFDEEFERLKSEIELRPHSYKRLQNE</sequence>
<accession>A0ABV3ZKY1</accession>
<dbReference type="RefSeq" id="WP_369331588.1">
    <property type="nucleotide sequence ID" value="NZ_JAULBC010000008.1"/>
</dbReference>
<gene>
    <name evidence="1" type="ORF">QTN47_21880</name>
</gene>
<reference evidence="1 2" key="1">
    <citation type="submission" date="2023-07" db="EMBL/GenBank/DDBJ databases">
        <authorList>
            <person name="Lian W.-H."/>
        </authorList>
    </citation>
    <scope>NUCLEOTIDE SEQUENCE [LARGE SCALE GENOMIC DNA]</scope>
    <source>
        <strain evidence="1 2">SYSU DXS3180</strain>
    </source>
</reference>
<evidence type="ECO:0000313" key="1">
    <source>
        <dbReference type="EMBL" id="MEX6690175.1"/>
    </source>
</evidence>
<comment type="caution">
    <text evidence="1">The sequence shown here is derived from an EMBL/GenBank/DDBJ whole genome shotgun (WGS) entry which is preliminary data.</text>
</comment>
<dbReference type="EMBL" id="JAULBC010000008">
    <property type="protein sequence ID" value="MEX6690175.1"/>
    <property type="molecule type" value="Genomic_DNA"/>
</dbReference>
<name>A0ABV3ZKY1_9BACT</name>